<comment type="subunit">
    <text evidence="20">Monomer. Interacts with kinase MAPK1/ERK2; the interaction is direct, occurs under hypoxic conditions, and promotes its interaction with PIN1. Interacts with peptidyl-prolyl cis-trans isomerase PIN1; the interaction is direct, occurs under hypoxic conditions, and targets the protein to the mitochondrion by promoting interactions with the TOM complex. Interacts with mitochondrial circRNA mcPGK1 (via its 2nd stem-loop); the interaction is direct and targets the protein to the mitochondrion by promoting interactions with the TOM complex. Interacts with pyruvate dehydrogenase kinase PDK1; the interaction is direct, occurs under hypoxic conditions and leads to PDK1-mediated inhibition of pyruvate dehydrogenase complex activity.</text>
</comment>
<dbReference type="InterPro" id="IPR036043">
    <property type="entry name" value="Phosphoglycerate_kinase_sf"/>
</dbReference>
<sequence>MSLSKKLTLEKLDVKGKRVVMRVDFNVPMKNKQMTNNQRIKAVIPSIKFCLDHGAKSVVLISHLGRPDGVPMPDKYSLEPVAVELKSLLGKDVLFLKECVGPEVEKACADPAAGSVILLENLHFHVEEEGKGKDAYGNKVKAKPIEIEAFQGSLSKLGDVYVNDAFGTAHRAHRYQEPLSNVGSMVGVNLPQKAGGFLMKKD</sequence>
<evidence type="ECO:0000256" key="8">
    <source>
        <dbReference type="ARBA" id="ARBA00022553"/>
    </source>
</evidence>
<comment type="catalytic activity">
    <reaction evidence="19">
        <text>L-seryl-[protein] + ATP = O-phospho-L-seryl-[protein] + ADP + H(+)</text>
        <dbReference type="Rhea" id="RHEA:17989"/>
        <dbReference type="Rhea" id="RHEA-COMP:9863"/>
        <dbReference type="Rhea" id="RHEA-COMP:11604"/>
        <dbReference type="ChEBI" id="CHEBI:15378"/>
        <dbReference type="ChEBI" id="CHEBI:29999"/>
        <dbReference type="ChEBI" id="CHEBI:30616"/>
        <dbReference type="ChEBI" id="CHEBI:83421"/>
        <dbReference type="ChEBI" id="CHEBI:456216"/>
        <dbReference type="EC" id="2.7.11.1"/>
    </reaction>
</comment>
<keyword evidence="11" id="KW-0547">Nucleotide-binding</keyword>
<dbReference type="InterPro" id="IPR015824">
    <property type="entry name" value="Phosphoglycerate_kinase_N"/>
</dbReference>
<evidence type="ECO:0000256" key="12">
    <source>
        <dbReference type="ARBA" id="ARBA00022777"/>
    </source>
</evidence>
<keyword evidence="13" id="KW-0067">ATP-binding</keyword>
<dbReference type="GO" id="GO:0005524">
    <property type="term" value="F:ATP binding"/>
    <property type="evidence" value="ECO:0007669"/>
    <property type="project" value="UniProtKB-KW"/>
</dbReference>
<keyword evidence="8" id="KW-0597">Phosphoprotein</keyword>
<proteinExistence type="inferred from homology"/>
<dbReference type="InterPro" id="IPR001576">
    <property type="entry name" value="Phosphoglycerate_kinase"/>
</dbReference>
<comment type="similarity">
    <text evidence="6 21">Belongs to the phosphoglycerate kinase family.</text>
</comment>
<comment type="catalytic activity">
    <reaction evidence="1 21">
        <text>(2R)-3-phosphoglycerate + ATP = (2R)-3-phospho-glyceroyl phosphate + ADP</text>
        <dbReference type="Rhea" id="RHEA:14801"/>
        <dbReference type="ChEBI" id="CHEBI:30616"/>
        <dbReference type="ChEBI" id="CHEBI:57604"/>
        <dbReference type="ChEBI" id="CHEBI:58272"/>
        <dbReference type="ChEBI" id="CHEBI:456216"/>
        <dbReference type="EC" id="2.7.2.3"/>
    </reaction>
</comment>
<dbReference type="Proteomes" id="UP000504623">
    <property type="component" value="Unplaced"/>
</dbReference>
<dbReference type="Gene3D" id="3.40.50.1260">
    <property type="entry name" value="Phosphoglycerate kinase, N-terminal domain"/>
    <property type="match status" value="1"/>
</dbReference>
<evidence type="ECO:0000256" key="2">
    <source>
        <dbReference type="ARBA" id="ARBA00001946"/>
    </source>
</evidence>
<evidence type="ECO:0000256" key="3">
    <source>
        <dbReference type="ARBA" id="ARBA00004305"/>
    </source>
</evidence>
<comment type="subcellular location">
    <subcellularLocation>
        <location evidence="4">Cytoplasm</location>
        <location evidence="4">Cytosol</location>
    </subcellularLocation>
    <subcellularLocation>
        <location evidence="3">Mitochondrion matrix</location>
    </subcellularLocation>
</comment>
<keyword evidence="22" id="KW-1185">Reference proteome</keyword>
<dbReference type="RefSeq" id="XP_006870855.1">
    <property type="nucleotide sequence ID" value="XM_006870793.1"/>
</dbReference>
<dbReference type="GO" id="GO:0006094">
    <property type="term" value="P:gluconeogenesis"/>
    <property type="evidence" value="ECO:0007669"/>
    <property type="project" value="TreeGrafter"/>
</dbReference>
<gene>
    <name evidence="23" type="primary">LOC102838268</name>
</gene>
<evidence type="ECO:0000256" key="18">
    <source>
        <dbReference type="ARBA" id="ARBA00023278"/>
    </source>
</evidence>
<keyword evidence="9 21" id="KW-0808">Transferase</keyword>
<dbReference type="OrthoDB" id="275353at2759"/>
<evidence type="ECO:0000256" key="1">
    <source>
        <dbReference type="ARBA" id="ARBA00000642"/>
    </source>
</evidence>
<evidence type="ECO:0000256" key="11">
    <source>
        <dbReference type="ARBA" id="ARBA00022741"/>
    </source>
</evidence>
<evidence type="ECO:0000256" key="19">
    <source>
        <dbReference type="ARBA" id="ARBA00048679"/>
    </source>
</evidence>
<evidence type="ECO:0000256" key="17">
    <source>
        <dbReference type="ARBA" id="ARBA00023152"/>
    </source>
</evidence>
<dbReference type="PANTHER" id="PTHR11406:SF14">
    <property type="entry name" value="PHOSPHOGLYCERATE KINASE 1"/>
    <property type="match status" value="1"/>
</dbReference>
<keyword evidence="14" id="KW-0460">Magnesium</keyword>
<comment type="pathway">
    <text evidence="5 21">Carbohydrate degradation; glycolysis; pyruvate from D-glyceraldehyde 3-phosphate: step 2/5.</text>
</comment>
<evidence type="ECO:0000256" key="14">
    <source>
        <dbReference type="ARBA" id="ARBA00022842"/>
    </source>
</evidence>
<keyword evidence="17" id="KW-0324">Glycolysis</keyword>
<evidence type="ECO:0000256" key="10">
    <source>
        <dbReference type="ARBA" id="ARBA00022723"/>
    </source>
</evidence>
<keyword evidence="15" id="KW-0007">Acetylation</keyword>
<dbReference type="GO" id="GO:0005829">
    <property type="term" value="C:cytosol"/>
    <property type="evidence" value="ECO:0007669"/>
    <property type="project" value="UniProtKB-SubCell"/>
</dbReference>
<keyword evidence="7" id="KW-0963">Cytoplasm</keyword>
<dbReference type="GO" id="GO:0043531">
    <property type="term" value="F:ADP binding"/>
    <property type="evidence" value="ECO:0007669"/>
    <property type="project" value="TreeGrafter"/>
</dbReference>
<keyword evidence="16" id="KW-0496">Mitochondrion</keyword>
<dbReference type="PROSITE" id="PS00111">
    <property type="entry name" value="PGLYCERATE_KINASE"/>
    <property type="match status" value="1"/>
</dbReference>
<dbReference type="GO" id="GO:0004618">
    <property type="term" value="F:phosphoglycerate kinase activity"/>
    <property type="evidence" value="ECO:0007669"/>
    <property type="project" value="UniProtKB-EC"/>
</dbReference>
<evidence type="ECO:0000256" key="5">
    <source>
        <dbReference type="ARBA" id="ARBA00004838"/>
    </source>
</evidence>
<dbReference type="GO" id="GO:0006096">
    <property type="term" value="P:glycolytic process"/>
    <property type="evidence" value="ECO:0007669"/>
    <property type="project" value="UniProtKB-KW"/>
</dbReference>
<dbReference type="GO" id="GO:0005759">
    <property type="term" value="C:mitochondrial matrix"/>
    <property type="evidence" value="ECO:0007669"/>
    <property type="project" value="UniProtKB-SubCell"/>
</dbReference>
<keyword evidence="12 21" id="KW-0418">Kinase</keyword>
<keyword evidence="18" id="KW-0379">Hydroxylation</keyword>
<dbReference type="GO" id="GO:0004674">
    <property type="term" value="F:protein serine/threonine kinase activity"/>
    <property type="evidence" value="ECO:0007669"/>
    <property type="project" value="UniProtKB-EC"/>
</dbReference>
<evidence type="ECO:0000256" key="4">
    <source>
        <dbReference type="ARBA" id="ARBA00004514"/>
    </source>
</evidence>
<dbReference type="AlphaFoldDB" id="A0A9B0WXN3"/>
<reference evidence="23" key="1">
    <citation type="submission" date="2025-08" db="UniProtKB">
        <authorList>
            <consortium name="RefSeq"/>
        </authorList>
    </citation>
    <scope>IDENTIFICATION</scope>
    <source>
        <tissue evidence="23">Spleen</tissue>
    </source>
</reference>
<evidence type="ECO:0000313" key="22">
    <source>
        <dbReference type="Proteomes" id="UP000504623"/>
    </source>
</evidence>
<dbReference type="InterPro" id="IPR015911">
    <property type="entry name" value="Phosphoglycerate_kinase_CS"/>
</dbReference>
<evidence type="ECO:0000256" key="13">
    <source>
        <dbReference type="ARBA" id="ARBA00022840"/>
    </source>
</evidence>
<evidence type="ECO:0000256" key="16">
    <source>
        <dbReference type="ARBA" id="ARBA00023128"/>
    </source>
</evidence>
<keyword evidence="10" id="KW-0479">Metal-binding</keyword>
<dbReference type="PRINTS" id="PR00477">
    <property type="entry name" value="PHGLYCKINASE"/>
</dbReference>
<dbReference type="GeneID" id="102838268"/>
<dbReference type="EC" id="2.7.2.3" evidence="21"/>
<dbReference type="FunFam" id="3.40.50.1260:FF:000019">
    <property type="entry name" value="Phosphoglycerate kinase 1"/>
    <property type="match status" value="1"/>
</dbReference>
<evidence type="ECO:0000256" key="15">
    <source>
        <dbReference type="ARBA" id="ARBA00022990"/>
    </source>
</evidence>
<dbReference type="SUPFAM" id="SSF53748">
    <property type="entry name" value="Phosphoglycerate kinase"/>
    <property type="match status" value="1"/>
</dbReference>
<evidence type="ECO:0000256" key="6">
    <source>
        <dbReference type="ARBA" id="ARBA00008982"/>
    </source>
</evidence>
<dbReference type="Pfam" id="PF00162">
    <property type="entry name" value="PGK"/>
    <property type="match status" value="1"/>
</dbReference>
<name>A0A9B0WXN3_CHRAS</name>
<accession>A0A9B0WXN3</accession>
<evidence type="ECO:0000256" key="20">
    <source>
        <dbReference type="ARBA" id="ARBA00050004"/>
    </source>
</evidence>
<evidence type="ECO:0000256" key="7">
    <source>
        <dbReference type="ARBA" id="ARBA00022490"/>
    </source>
</evidence>
<evidence type="ECO:0000256" key="9">
    <source>
        <dbReference type="ARBA" id="ARBA00022679"/>
    </source>
</evidence>
<evidence type="ECO:0000313" key="23">
    <source>
        <dbReference type="RefSeq" id="XP_006870855.1"/>
    </source>
</evidence>
<dbReference type="PANTHER" id="PTHR11406">
    <property type="entry name" value="PHOSPHOGLYCERATE KINASE"/>
    <property type="match status" value="1"/>
</dbReference>
<organism evidence="22 23">
    <name type="scientific">Chrysochloris asiatica</name>
    <name type="common">Cape golden mole</name>
    <dbReference type="NCBI Taxonomy" id="185453"/>
    <lineage>
        <taxon>Eukaryota</taxon>
        <taxon>Metazoa</taxon>
        <taxon>Chordata</taxon>
        <taxon>Craniata</taxon>
        <taxon>Vertebrata</taxon>
        <taxon>Euteleostomi</taxon>
        <taxon>Mammalia</taxon>
        <taxon>Eutheria</taxon>
        <taxon>Afrotheria</taxon>
        <taxon>Chrysochloridae</taxon>
        <taxon>Chrysochlorinae</taxon>
        <taxon>Chrysochloris</taxon>
    </lineage>
</organism>
<dbReference type="GO" id="GO:0046872">
    <property type="term" value="F:metal ion binding"/>
    <property type="evidence" value="ECO:0007669"/>
    <property type="project" value="UniProtKB-KW"/>
</dbReference>
<evidence type="ECO:0000256" key="21">
    <source>
        <dbReference type="RuleBase" id="RU000532"/>
    </source>
</evidence>
<comment type="cofactor">
    <cofactor evidence="2">
        <name>Mg(2+)</name>
        <dbReference type="ChEBI" id="CHEBI:18420"/>
    </cofactor>
</comment>
<protein>
    <recommendedName>
        <fullName evidence="21">Phosphoglycerate kinase</fullName>
        <ecNumber evidence="21">2.7.2.3</ecNumber>
    </recommendedName>
</protein>